<evidence type="ECO:0000313" key="3">
    <source>
        <dbReference type="Proteomes" id="UP000009073"/>
    </source>
</evidence>
<dbReference type="RefSeq" id="WP_012729058.1">
    <property type="nucleotide sequence ID" value="NC_012691.1"/>
</dbReference>
<dbReference type="Pfam" id="PF16358">
    <property type="entry name" value="RcsF"/>
    <property type="match status" value="1"/>
</dbReference>
<protein>
    <submittedName>
        <fullName evidence="2">Exopolysaccharide synthesis regulator RcsF</fullName>
    </submittedName>
</protein>
<dbReference type="PROSITE" id="PS51257">
    <property type="entry name" value="PROKAR_LIPOPROTEIN"/>
    <property type="match status" value="1"/>
</dbReference>
<reference evidence="2 3" key="2">
    <citation type="journal article" date="2011" name="Stand. Genomic Sci.">
        <title>Complete genome sequence of Tolumonas auensis type strain (TA 4).</title>
        <authorList>
            <person name="Chertkov O."/>
            <person name="Copeland A."/>
            <person name="Lucas S."/>
            <person name="Lapidus A."/>
            <person name="Berry K.W."/>
            <person name="Detter J.C."/>
            <person name="Del Rio T.G."/>
            <person name="Hammon N."/>
            <person name="Dalin E."/>
            <person name="Tice H."/>
            <person name="Pitluck S."/>
            <person name="Richardson P."/>
            <person name="Bruce D."/>
            <person name="Goodwin L."/>
            <person name="Han C."/>
            <person name="Tapia R."/>
            <person name="Saunders E."/>
            <person name="Schmutz J."/>
            <person name="Brettin T."/>
            <person name="Larimer F."/>
            <person name="Land M."/>
            <person name="Hauser L."/>
            <person name="Spring S."/>
            <person name="Rohde M."/>
            <person name="Kyrpides N.C."/>
            <person name="Ivanova N."/>
            <person name="Goker M."/>
            <person name="Beller H.R."/>
            <person name="Klenk H.P."/>
            <person name="Woyke T."/>
        </authorList>
    </citation>
    <scope>NUCLEOTIDE SEQUENCE [LARGE SCALE GENOMIC DNA]</scope>
    <source>
        <strain evidence="3">DSM 9187 / TA4</strain>
    </source>
</reference>
<dbReference type="OrthoDB" id="6399623at2"/>
<dbReference type="KEGG" id="tau:Tola_0831"/>
<dbReference type="InterPro" id="IPR030852">
    <property type="entry name" value="RcsF"/>
</dbReference>
<keyword evidence="3" id="KW-1185">Reference proteome</keyword>
<dbReference type="Gene3D" id="3.30.110.70">
    <property type="entry name" value="Hypothetical protein apc22750. Chain B"/>
    <property type="match status" value="1"/>
</dbReference>
<name>C4LBY0_TOLAT</name>
<gene>
    <name evidence="2" type="ordered locus">Tola_0831</name>
</gene>
<accession>C4LBY0</accession>
<dbReference type="GO" id="GO:0009279">
    <property type="term" value="C:cell outer membrane"/>
    <property type="evidence" value="ECO:0007669"/>
    <property type="project" value="InterPro"/>
</dbReference>
<evidence type="ECO:0000313" key="2">
    <source>
        <dbReference type="EMBL" id="ACQ92459.1"/>
    </source>
</evidence>
<reference evidence="3" key="1">
    <citation type="submission" date="2009-05" db="EMBL/GenBank/DDBJ databases">
        <title>Complete sequence of Tolumonas auensis DSM 9187.</title>
        <authorList>
            <consortium name="US DOE Joint Genome Institute"/>
            <person name="Lucas S."/>
            <person name="Copeland A."/>
            <person name="Lapidus A."/>
            <person name="Glavina del Rio T."/>
            <person name="Tice H."/>
            <person name="Bruce D."/>
            <person name="Goodwin L."/>
            <person name="Pitluck S."/>
            <person name="Chertkov O."/>
            <person name="Brettin T."/>
            <person name="Detter J.C."/>
            <person name="Han C."/>
            <person name="Larimer F."/>
            <person name="Land M."/>
            <person name="Hauser L."/>
            <person name="Kyrpides N."/>
            <person name="Mikhailova N."/>
            <person name="Spring S."/>
            <person name="Beller H."/>
        </authorList>
    </citation>
    <scope>NUCLEOTIDE SEQUENCE [LARGE SCALE GENOMIC DNA]</scope>
    <source>
        <strain evidence="3">DSM 9187 / TA4</strain>
    </source>
</reference>
<dbReference type="Proteomes" id="UP000009073">
    <property type="component" value="Chromosome"/>
</dbReference>
<feature type="chain" id="PRO_5002940370" evidence="1">
    <location>
        <begin position="21"/>
        <end position="125"/>
    </location>
</feature>
<dbReference type="STRING" id="595494.Tola_0831"/>
<dbReference type="AlphaFoldDB" id="C4LBY0"/>
<dbReference type="HOGENOM" id="CLU_142248_0_0_6"/>
<sequence>MKTLPFTALMLTMLSGCSLFQVNTNLDKENFTEYFKPSSVAVMDKAQLLDADATPVGTVEGESCQSDTTQPVPNITDAQTDARRKAADMGGNAVVFGKCAVVPPSSECISSLVCYGQVYQVKDSE</sequence>
<organism evidence="2 3">
    <name type="scientific">Tolumonas auensis (strain DSM 9187 / NBRC 110442 / TA 4)</name>
    <dbReference type="NCBI Taxonomy" id="595494"/>
    <lineage>
        <taxon>Bacteria</taxon>
        <taxon>Pseudomonadati</taxon>
        <taxon>Pseudomonadota</taxon>
        <taxon>Gammaproteobacteria</taxon>
        <taxon>Aeromonadales</taxon>
        <taxon>Aeromonadaceae</taxon>
        <taxon>Tolumonas</taxon>
    </lineage>
</organism>
<dbReference type="GO" id="GO:0035556">
    <property type="term" value="P:intracellular signal transduction"/>
    <property type="evidence" value="ECO:0007669"/>
    <property type="project" value="InterPro"/>
</dbReference>
<keyword evidence="1" id="KW-0732">Signal</keyword>
<feature type="signal peptide" evidence="1">
    <location>
        <begin position="1"/>
        <end position="20"/>
    </location>
</feature>
<dbReference type="eggNOG" id="ENOG50331V8">
    <property type="taxonomic scope" value="Bacteria"/>
</dbReference>
<dbReference type="EMBL" id="CP001616">
    <property type="protein sequence ID" value="ACQ92459.1"/>
    <property type="molecule type" value="Genomic_DNA"/>
</dbReference>
<evidence type="ECO:0000256" key="1">
    <source>
        <dbReference type="SAM" id="SignalP"/>
    </source>
</evidence>
<proteinExistence type="predicted"/>